<dbReference type="InterPro" id="IPR001135">
    <property type="entry name" value="NADH_Q_OxRdtase_suD"/>
</dbReference>
<sequence>YGISGPNLRASGIRYDLRKIKILFHIKTSHLQYLYAGQGIVWIGF</sequence>
<dbReference type="GO" id="GO:0016651">
    <property type="term" value="F:oxidoreductase activity, acting on NAD(P)H"/>
    <property type="evidence" value="ECO:0007669"/>
    <property type="project" value="InterPro"/>
</dbReference>
<reference evidence="2" key="1">
    <citation type="journal article" date="2014" name="Front. Microbiol.">
        <title>High frequency of phylogenetically diverse reductive dehalogenase-homologous genes in deep subseafloor sedimentary metagenomes.</title>
        <authorList>
            <person name="Kawai M."/>
            <person name="Futagami T."/>
            <person name="Toyoda A."/>
            <person name="Takaki Y."/>
            <person name="Nishi S."/>
            <person name="Hori S."/>
            <person name="Arai W."/>
            <person name="Tsubouchi T."/>
            <person name="Morono Y."/>
            <person name="Uchiyama I."/>
            <person name="Ito T."/>
            <person name="Fujiyama A."/>
            <person name="Inagaki F."/>
            <person name="Takami H."/>
        </authorList>
    </citation>
    <scope>NUCLEOTIDE SEQUENCE</scope>
    <source>
        <strain evidence="2">Expedition CK06-06</strain>
    </source>
</reference>
<accession>X1NBF0</accession>
<protein>
    <recommendedName>
        <fullName evidence="1">NADH-quinone oxidoreductase subunit D domain-containing protein</fullName>
    </recommendedName>
</protein>
<name>X1NBF0_9ZZZZ</name>
<dbReference type="GO" id="GO:0051287">
    <property type="term" value="F:NAD binding"/>
    <property type="evidence" value="ECO:0007669"/>
    <property type="project" value="InterPro"/>
</dbReference>
<evidence type="ECO:0000313" key="2">
    <source>
        <dbReference type="EMBL" id="GAI41367.1"/>
    </source>
</evidence>
<dbReference type="EMBL" id="BARV01027798">
    <property type="protein sequence ID" value="GAI41367.1"/>
    <property type="molecule type" value="Genomic_DNA"/>
</dbReference>
<proteinExistence type="predicted"/>
<dbReference type="Pfam" id="PF00346">
    <property type="entry name" value="Complex1_49kDa"/>
    <property type="match status" value="1"/>
</dbReference>
<feature type="non-terminal residue" evidence="2">
    <location>
        <position position="1"/>
    </location>
</feature>
<dbReference type="AlphaFoldDB" id="X1NBF0"/>
<dbReference type="GO" id="GO:0048038">
    <property type="term" value="F:quinone binding"/>
    <property type="evidence" value="ECO:0007669"/>
    <property type="project" value="InterPro"/>
</dbReference>
<feature type="domain" description="NADH-quinone oxidoreductase subunit D" evidence="1">
    <location>
        <begin position="1"/>
        <end position="21"/>
    </location>
</feature>
<gene>
    <name evidence="2" type="ORF">S06H3_44654</name>
</gene>
<organism evidence="2">
    <name type="scientific">marine sediment metagenome</name>
    <dbReference type="NCBI Taxonomy" id="412755"/>
    <lineage>
        <taxon>unclassified sequences</taxon>
        <taxon>metagenomes</taxon>
        <taxon>ecological metagenomes</taxon>
    </lineage>
</organism>
<comment type="caution">
    <text evidence="2">The sequence shown here is derived from an EMBL/GenBank/DDBJ whole genome shotgun (WGS) entry which is preliminary data.</text>
</comment>
<evidence type="ECO:0000259" key="1">
    <source>
        <dbReference type="Pfam" id="PF00346"/>
    </source>
</evidence>